<keyword evidence="1" id="KW-0812">Transmembrane</keyword>
<name>A0A1G2PS86_9BACT</name>
<organism evidence="2 3">
    <name type="scientific">Candidatus Terrybacteria bacterium RIFCSPHIGHO2_02_41_19</name>
    <dbReference type="NCBI Taxonomy" id="1802364"/>
    <lineage>
        <taxon>Bacteria</taxon>
        <taxon>Candidatus Terryibacteriota</taxon>
    </lineage>
</organism>
<gene>
    <name evidence="2" type="ORF">A2W59_01630</name>
</gene>
<sequence>MRERIIADILVFCLFFWAPWYFTAVAVIVFIILFKNYWEGAALALIADSFYSLPEIYFWRGFGFLTLSSLLILYVSSFAKSKIKVL</sequence>
<keyword evidence="1" id="KW-0472">Membrane</keyword>
<dbReference type="Proteomes" id="UP000178646">
    <property type="component" value="Unassembled WGS sequence"/>
</dbReference>
<reference evidence="2 3" key="1">
    <citation type="journal article" date="2016" name="Nat. Commun.">
        <title>Thousands of microbial genomes shed light on interconnected biogeochemical processes in an aquifer system.</title>
        <authorList>
            <person name="Anantharaman K."/>
            <person name="Brown C.T."/>
            <person name="Hug L.A."/>
            <person name="Sharon I."/>
            <person name="Castelle C.J."/>
            <person name="Probst A.J."/>
            <person name="Thomas B.C."/>
            <person name="Singh A."/>
            <person name="Wilkins M.J."/>
            <person name="Karaoz U."/>
            <person name="Brodie E.L."/>
            <person name="Williams K.H."/>
            <person name="Hubbard S.S."/>
            <person name="Banfield J.F."/>
        </authorList>
    </citation>
    <scope>NUCLEOTIDE SEQUENCE [LARGE SCALE GENOMIC DNA]</scope>
</reference>
<accession>A0A1G2PS86</accession>
<keyword evidence="1" id="KW-1133">Transmembrane helix</keyword>
<evidence type="ECO:0000313" key="3">
    <source>
        <dbReference type="Proteomes" id="UP000178646"/>
    </source>
</evidence>
<comment type="caution">
    <text evidence="2">The sequence shown here is derived from an EMBL/GenBank/DDBJ whole genome shotgun (WGS) entry which is preliminary data.</text>
</comment>
<feature type="transmembrane region" description="Helical" evidence="1">
    <location>
        <begin position="57"/>
        <end position="76"/>
    </location>
</feature>
<protein>
    <submittedName>
        <fullName evidence="2">Uncharacterized protein</fullName>
    </submittedName>
</protein>
<evidence type="ECO:0000256" key="1">
    <source>
        <dbReference type="SAM" id="Phobius"/>
    </source>
</evidence>
<dbReference type="EMBL" id="MHSU01000006">
    <property type="protein sequence ID" value="OHA51163.1"/>
    <property type="molecule type" value="Genomic_DNA"/>
</dbReference>
<feature type="transmembrane region" description="Helical" evidence="1">
    <location>
        <begin position="9"/>
        <end position="37"/>
    </location>
</feature>
<evidence type="ECO:0000313" key="2">
    <source>
        <dbReference type="EMBL" id="OHA51163.1"/>
    </source>
</evidence>
<dbReference type="AlphaFoldDB" id="A0A1G2PS86"/>
<proteinExistence type="predicted"/>